<keyword evidence="4" id="KW-1000">Mitochondrion outer membrane</keyword>
<dbReference type="InterPro" id="IPR002123">
    <property type="entry name" value="Plipid/glycerol_acylTrfase"/>
</dbReference>
<keyword evidence="7" id="KW-0496">Mitochondrion</keyword>
<protein>
    <recommendedName>
        <fullName evidence="12">Tafazzin family protein</fullName>
    </recommendedName>
</protein>
<evidence type="ECO:0000259" key="13">
    <source>
        <dbReference type="SMART" id="SM00563"/>
    </source>
</evidence>
<evidence type="ECO:0000256" key="11">
    <source>
        <dbReference type="ARBA" id="ARBA00047906"/>
    </source>
</evidence>
<dbReference type="GO" id="GO:0035965">
    <property type="term" value="P:cardiolipin acyl-chain remodeling"/>
    <property type="evidence" value="ECO:0007669"/>
    <property type="project" value="TreeGrafter"/>
</dbReference>
<dbReference type="CDD" id="cd07989">
    <property type="entry name" value="LPLAT_AGPAT-like"/>
    <property type="match status" value="1"/>
</dbReference>
<dbReference type="InterPro" id="IPR000872">
    <property type="entry name" value="Tafazzin"/>
</dbReference>
<dbReference type="AlphaFoldDB" id="A0A9P5TH01"/>
<evidence type="ECO:0000256" key="3">
    <source>
        <dbReference type="ARBA" id="ARBA00022679"/>
    </source>
</evidence>
<name>A0A9P5TH01_GYMJU</name>
<evidence type="ECO:0000256" key="2">
    <source>
        <dbReference type="ARBA" id="ARBA00010524"/>
    </source>
</evidence>
<dbReference type="SMART" id="SM00563">
    <property type="entry name" value="PlsC"/>
    <property type="match status" value="1"/>
</dbReference>
<evidence type="ECO:0000313" key="15">
    <source>
        <dbReference type="Proteomes" id="UP000724874"/>
    </source>
</evidence>
<dbReference type="Pfam" id="PF01553">
    <property type="entry name" value="Acyltransferase"/>
    <property type="match status" value="1"/>
</dbReference>
<accession>A0A9P5TH01</accession>
<evidence type="ECO:0000256" key="12">
    <source>
        <dbReference type="RuleBase" id="RU365062"/>
    </source>
</evidence>
<evidence type="ECO:0000256" key="10">
    <source>
        <dbReference type="ARBA" id="ARBA00024323"/>
    </source>
</evidence>
<evidence type="ECO:0000256" key="1">
    <source>
        <dbReference type="ARBA" id="ARBA00004137"/>
    </source>
</evidence>
<dbReference type="GO" id="GO:0005741">
    <property type="term" value="C:mitochondrial outer membrane"/>
    <property type="evidence" value="ECO:0007669"/>
    <property type="project" value="UniProtKB-SubCell"/>
</dbReference>
<dbReference type="EMBL" id="JADNYJ010000227">
    <property type="protein sequence ID" value="KAF8873866.1"/>
    <property type="molecule type" value="Genomic_DNA"/>
</dbReference>
<keyword evidence="15" id="KW-1185">Reference proteome</keyword>
<keyword evidence="5" id="KW-0999">Mitochondrion inner membrane</keyword>
<dbReference type="OrthoDB" id="193467at2759"/>
<dbReference type="Proteomes" id="UP000724874">
    <property type="component" value="Unassembled WGS sequence"/>
</dbReference>
<dbReference type="PRINTS" id="PR00979">
    <property type="entry name" value="TAFAZZIN"/>
</dbReference>
<dbReference type="GO" id="GO:0005743">
    <property type="term" value="C:mitochondrial inner membrane"/>
    <property type="evidence" value="ECO:0007669"/>
    <property type="project" value="UniProtKB-SubCell"/>
</dbReference>
<organism evidence="14 15">
    <name type="scientific">Gymnopilus junonius</name>
    <name type="common">Spectacular rustgill mushroom</name>
    <name type="synonym">Gymnopilus spectabilis subsp. junonius</name>
    <dbReference type="NCBI Taxonomy" id="109634"/>
    <lineage>
        <taxon>Eukaryota</taxon>
        <taxon>Fungi</taxon>
        <taxon>Dikarya</taxon>
        <taxon>Basidiomycota</taxon>
        <taxon>Agaricomycotina</taxon>
        <taxon>Agaricomycetes</taxon>
        <taxon>Agaricomycetidae</taxon>
        <taxon>Agaricales</taxon>
        <taxon>Agaricineae</taxon>
        <taxon>Hymenogastraceae</taxon>
        <taxon>Gymnopilus</taxon>
    </lineage>
</organism>
<dbReference type="PANTHER" id="PTHR12497">
    <property type="entry name" value="TAZ PROTEIN TAFAZZIN"/>
    <property type="match status" value="1"/>
</dbReference>
<evidence type="ECO:0000256" key="8">
    <source>
        <dbReference type="ARBA" id="ARBA00023136"/>
    </source>
</evidence>
<feature type="domain" description="Phospholipid/glycerol acyltransferase" evidence="13">
    <location>
        <begin position="47"/>
        <end position="181"/>
    </location>
</feature>
<evidence type="ECO:0000256" key="9">
    <source>
        <dbReference type="ARBA" id="ARBA00023315"/>
    </source>
</evidence>
<dbReference type="GO" id="GO:0007007">
    <property type="term" value="P:inner mitochondrial membrane organization"/>
    <property type="evidence" value="ECO:0007669"/>
    <property type="project" value="TreeGrafter"/>
</dbReference>
<proteinExistence type="inferred from homology"/>
<evidence type="ECO:0000256" key="5">
    <source>
        <dbReference type="ARBA" id="ARBA00022792"/>
    </source>
</evidence>
<comment type="catalytic activity">
    <reaction evidence="11">
        <text>1'-[1,2-diacyl-sn-glycero-3-phospho],3'-[1-acyl-sn-glycero-3-phospho]-glycerol + a 1,2-diacyl-sn-glycero-3-phosphocholine = a cardiolipin + a 1-acyl-sn-glycero-3-phosphocholine</text>
        <dbReference type="Rhea" id="RHEA:33731"/>
        <dbReference type="ChEBI" id="CHEBI:57643"/>
        <dbReference type="ChEBI" id="CHEBI:58168"/>
        <dbReference type="ChEBI" id="CHEBI:62237"/>
        <dbReference type="ChEBI" id="CHEBI:64743"/>
    </reaction>
    <physiologicalReaction direction="left-to-right" evidence="11">
        <dbReference type="Rhea" id="RHEA:33732"/>
    </physiologicalReaction>
    <physiologicalReaction direction="right-to-left" evidence="11">
        <dbReference type="Rhea" id="RHEA:33733"/>
    </physiologicalReaction>
</comment>
<keyword evidence="8" id="KW-0472">Membrane</keyword>
<gene>
    <name evidence="14" type="ORF">CPB84DRAFT_1817955</name>
</gene>
<dbReference type="GO" id="GO:0047184">
    <property type="term" value="F:1-acylglycerophosphocholine O-acyltransferase activity"/>
    <property type="evidence" value="ECO:0007669"/>
    <property type="project" value="TreeGrafter"/>
</dbReference>
<comment type="subcellular location">
    <subcellularLocation>
        <location evidence="1">Mitochondrion inner membrane</location>
        <topology evidence="1">Peripheral membrane protein</topology>
        <orientation evidence="1">Intermembrane side</orientation>
    </subcellularLocation>
    <subcellularLocation>
        <location evidence="10">Mitochondrion outer membrane</location>
        <topology evidence="10">Peripheral membrane protein</topology>
        <orientation evidence="10">Intermembrane side</orientation>
    </subcellularLocation>
</comment>
<keyword evidence="6" id="KW-0443">Lipid metabolism</keyword>
<evidence type="ECO:0000313" key="14">
    <source>
        <dbReference type="EMBL" id="KAF8873866.1"/>
    </source>
</evidence>
<comment type="similarity">
    <text evidence="2 12">Belongs to the taffazin family.</text>
</comment>
<dbReference type="SUPFAM" id="SSF69593">
    <property type="entry name" value="Glycerol-3-phosphate (1)-acyltransferase"/>
    <property type="match status" value="1"/>
</dbReference>
<dbReference type="PANTHER" id="PTHR12497:SF0">
    <property type="entry name" value="TAFAZZIN"/>
    <property type="match status" value="1"/>
</dbReference>
<sequence>MSALTVTAVGLTCKAFLSSGLCSIQVSGLQILRDALQSPTRPLGQGVVTVCNHISTLDDPLVWGVLPAQYYLSSRTTRWALGASDVIFTNPVFSTFFALGQTLETFRGQGIYQKSIDVAIQKLNRGNWVHLFGEGKVNQPNTYPQDELGRAQLPRFKWGVGRILMEAKIPPVVIPMWVTGFDHLMPEGRPFPYKYLPCLGARLSVTFGKPVPADEIREALAVTKTDPDVDPSAILTPDDLRGWLGEESKERKKYGSARYYDEKMYASLIRQKITAIIHRDVEALGKSISGDLLANPLQDL</sequence>
<comment type="caution">
    <text evidence="14">The sequence shown here is derived from an EMBL/GenBank/DDBJ whole genome shotgun (WGS) entry which is preliminary data.</text>
</comment>
<keyword evidence="9 14" id="KW-0012">Acyltransferase</keyword>
<keyword evidence="3" id="KW-0808">Transferase</keyword>
<evidence type="ECO:0000256" key="6">
    <source>
        <dbReference type="ARBA" id="ARBA00023098"/>
    </source>
</evidence>
<evidence type="ECO:0000256" key="7">
    <source>
        <dbReference type="ARBA" id="ARBA00023128"/>
    </source>
</evidence>
<evidence type="ECO:0000256" key="4">
    <source>
        <dbReference type="ARBA" id="ARBA00022787"/>
    </source>
</evidence>
<reference evidence="14" key="1">
    <citation type="submission" date="2020-11" db="EMBL/GenBank/DDBJ databases">
        <authorList>
            <consortium name="DOE Joint Genome Institute"/>
            <person name="Ahrendt S."/>
            <person name="Riley R."/>
            <person name="Andreopoulos W."/>
            <person name="LaButti K."/>
            <person name="Pangilinan J."/>
            <person name="Ruiz-duenas F.J."/>
            <person name="Barrasa J.M."/>
            <person name="Sanchez-Garcia M."/>
            <person name="Camarero S."/>
            <person name="Miyauchi S."/>
            <person name="Serrano A."/>
            <person name="Linde D."/>
            <person name="Babiker R."/>
            <person name="Drula E."/>
            <person name="Ayuso-Fernandez I."/>
            <person name="Pacheco R."/>
            <person name="Padilla G."/>
            <person name="Ferreira P."/>
            <person name="Barriuso J."/>
            <person name="Kellner H."/>
            <person name="Castanera R."/>
            <person name="Alfaro M."/>
            <person name="Ramirez L."/>
            <person name="Pisabarro A.G."/>
            <person name="Kuo A."/>
            <person name="Tritt A."/>
            <person name="Lipzen A."/>
            <person name="He G."/>
            <person name="Yan M."/>
            <person name="Ng V."/>
            <person name="Cullen D."/>
            <person name="Martin F."/>
            <person name="Rosso M.-N."/>
            <person name="Henrissat B."/>
            <person name="Hibbett D."/>
            <person name="Martinez A.T."/>
            <person name="Grigoriev I.V."/>
        </authorList>
    </citation>
    <scope>NUCLEOTIDE SEQUENCE</scope>
    <source>
        <strain evidence="14">AH 44721</strain>
    </source>
</reference>